<dbReference type="InterPro" id="IPR027417">
    <property type="entry name" value="P-loop_NTPase"/>
</dbReference>
<dbReference type="InterPro" id="IPR012340">
    <property type="entry name" value="NA-bd_OB-fold"/>
</dbReference>
<dbReference type="PANTHER" id="PTHR32120:SF11">
    <property type="entry name" value="SMALL RIBOSOMAL SUBUNIT BIOGENESIS GTPASE RSGA 1, MITOCHONDRIAL-RELATED"/>
    <property type="match status" value="1"/>
</dbReference>
<dbReference type="PROSITE" id="PS50936">
    <property type="entry name" value="ENGC_GTPASE"/>
    <property type="match status" value="1"/>
</dbReference>
<name>A0AA41V3K9_PAPNU</name>
<dbReference type="EMBL" id="JAJJMA010103309">
    <property type="protein sequence ID" value="MCL7030587.1"/>
    <property type="molecule type" value="Genomic_DNA"/>
</dbReference>
<dbReference type="Gene3D" id="1.10.40.50">
    <property type="entry name" value="Probable gtpase engc, domain 3"/>
    <property type="match status" value="1"/>
</dbReference>
<dbReference type="GO" id="GO:0003924">
    <property type="term" value="F:GTPase activity"/>
    <property type="evidence" value="ECO:0007669"/>
    <property type="project" value="InterPro"/>
</dbReference>
<dbReference type="PROSITE" id="PS51721">
    <property type="entry name" value="G_CP"/>
    <property type="match status" value="1"/>
</dbReference>
<dbReference type="SUPFAM" id="SSF52540">
    <property type="entry name" value="P-loop containing nucleoside triphosphate hydrolases"/>
    <property type="match status" value="1"/>
</dbReference>
<evidence type="ECO:0000313" key="6">
    <source>
        <dbReference type="EMBL" id="MCL7030587.1"/>
    </source>
</evidence>
<feature type="domain" description="CP-type G" evidence="5">
    <location>
        <begin position="178"/>
        <end position="358"/>
    </location>
</feature>
<dbReference type="PANTHER" id="PTHR32120">
    <property type="entry name" value="SMALL RIBOSOMAL SUBUNIT BIOGENESIS GTPASE RSGA"/>
    <property type="match status" value="1"/>
</dbReference>
<keyword evidence="1" id="KW-0547">Nucleotide-binding</keyword>
<gene>
    <name evidence="6" type="ORF">MKW94_025458</name>
</gene>
<dbReference type="HAMAP" id="MF_01820">
    <property type="entry name" value="GTPase_RsgA"/>
    <property type="match status" value="1"/>
</dbReference>
<keyword evidence="2" id="KW-0342">GTP-binding</keyword>
<dbReference type="InterPro" id="IPR030378">
    <property type="entry name" value="G_CP_dom"/>
</dbReference>
<feature type="region of interest" description="Disordered" evidence="3">
    <location>
        <begin position="1"/>
        <end position="21"/>
    </location>
</feature>
<dbReference type="GO" id="GO:0005525">
    <property type="term" value="F:GTP binding"/>
    <property type="evidence" value="ECO:0007669"/>
    <property type="project" value="UniProtKB-KW"/>
</dbReference>
<feature type="compositionally biased region" description="Polar residues" evidence="3">
    <location>
        <begin position="468"/>
        <end position="477"/>
    </location>
</feature>
<evidence type="ECO:0000313" key="7">
    <source>
        <dbReference type="Proteomes" id="UP001177140"/>
    </source>
</evidence>
<dbReference type="InterPro" id="IPR010914">
    <property type="entry name" value="RsgA_GTPase_dom"/>
</dbReference>
<keyword evidence="7" id="KW-1185">Reference proteome</keyword>
<organism evidence="6 7">
    <name type="scientific">Papaver nudicaule</name>
    <name type="common">Iceland poppy</name>
    <dbReference type="NCBI Taxonomy" id="74823"/>
    <lineage>
        <taxon>Eukaryota</taxon>
        <taxon>Viridiplantae</taxon>
        <taxon>Streptophyta</taxon>
        <taxon>Embryophyta</taxon>
        <taxon>Tracheophyta</taxon>
        <taxon>Spermatophyta</taxon>
        <taxon>Magnoliopsida</taxon>
        <taxon>Ranunculales</taxon>
        <taxon>Papaveraceae</taxon>
        <taxon>Papaveroideae</taxon>
        <taxon>Papaver</taxon>
    </lineage>
</organism>
<accession>A0AA41V3K9</accession>
<dbReference type="SUPFAM" id="SSF50249">
    <property type="entry name" value="Nucleic acid-binding proteins"/>
    <property type="match status" value="1"/>
</dbReference>
<protein>
    <submittedName>
        <fullName evidence="6">Uncharacterized protein</fullName>
    </submittedName>
</protein>
<evidence type="ECO:0000259" key="5">
    <source>
        <dbReference type="PROSITE" id="PS51721"/>
    </source>
</evidence>
<sequence length="477" mass="53644">MSTSIIPTTAKPSPSSSSSPAICRNNGFFNNSFQIRNFNKLPTKFPVISMAAARQDVHQRRTQLNKNLLKARDSVKELNQSSLSPVLDNNVMPQLLEHQAVGMVASAQANFMRVVVQSIGSDTKEEEEEGKIGVELLCVVKAVLKKIKRRVLVGDKVLVGGIDWNDKRGMIENVYQRDSEIMDPPVANVDHLLVLFSLEQPKIEAFALTRFLIEAESTGIPLTLALNKCELVDEKTRLEWESRLRGWGYEPIFCSVDTKNGLDFLYFILREQTTVLVGPSGVGKSSLINVLRSSQHVSEVSERDNQSASIEGSKWLEDQRVGVVSVKSGRGKHTTRHVSLLPISGGGYLADTPGFSQPTLLKATKVSLPQLFPEIRKMIRDSDSKTCSFNDCLHVGEPGCVVTADWERYPYYLQLLDEIKVREEFQKRTMGTKREADVRYKVGEMGVIQVEPRLQLKKHRRQSRKRTNQSFLNELDE</sequence>
<proteinExistence type="inferred from homology"/>
<dbReference type="Proteomes" id="UP001177140">
    <property type="component" value="Unassembled WGS sequence"/>
</dbReference>
<feature type="compositionally biased region" description="Basic residues" evidence="3">
    <location>
        <begin position="457"/>
        <end position="467"/>
    </location>
</feature>
<dbReference type="Pfam" id="PF03193">
    <property type="entry name" value="RsgA_GTPase"/>
    <property type="match status" value="1"/>
</dbReference>
<dbReference type="Gene3D" id="3.40.50.300">
    <property type="entry name" value="P-loop containing nucleotide triphosphate hydrolases"/>
    <property type="match status" value="1"/>
</dbReference>
<feature type="region of interest" description="Disordered" evidence="3">
    <location>
        <begin position="457"/>
        <end position="477"/>
    </location>
</feature>
<evidence type="ECO:0000256" key="1">
    <source>
        <dbReference type="ARBA" id="ARBA00022741"/>
    </source>
</evidence>
<dbReference type="Gene3D" id="2.40.50.140">
    <property type="entry name" value="Nucleic acid-binding proteins"/>
    <property type="match status" value="1"/>
</dbReference>
<evidence type="ECO:0000256" key="2">
    <source>
        <dbReference type="ARBA" id="ARBA00023134"/>
    </source>
</evidence>
<reference evidence="6" key="1">
    <citation type="submission" date="2022-03" db="EMBL/GenBank/DDBJ databases">
        <title>A functionally conserved STORR gene fusion in Papaver species that diverged 16.8 million years ago.</title>
        <authorList>
            <person name="Catania T."/>
        </authorList>
    </citation>
    <scope>NUCLEOTIDE SEQUENCE</scope>
    <source>
        <strain evidence="6">S-191538</strain>
    </source>
</reference>
<evidence type="ECO:0000256" key="3">
    <source>
        <dbReference type="SAM" id="MobiDB-lite"/>
    </source>
</evidence>
<feature type="domain" description="EngC GTPase" evidence="4">
    <location>
        <begin position="187"/>
        <end position="356"/>
    </location>
</feature>
<dbReference type="AlphaFoldDB" id="A0AA41V3K9"/>
<dbReference type="InterPro" id="IPR004881">
    <property type="entry name" value="Ribosome_biogen_GTPase_RsgA"/>
</dbReference>
<evidence type="ECO:0000259" key="4">
    <source>
        <dbReference type="PROSITE" id="PS50936"/>
    </source>
</evidence>
<dbReference type="NCBIfam" id="TIGR00157">
    <property type="entry name" value="ribosome small subunit-dependent GTPase A"/>
    <property type="match status" value="1"/>
</dbReference>
<dbReference type="CDD" id="cd01854">
    <property type="entry name" value="YjeQ_EngC"/>
    <property type="match status" value="1"/>
</dbReference>
<comment type="caution">
    <text evidence="6">The sequence shown here is derived from an EMBL/GenBank/DDBJ whole genome shotgun (WGS) entry which is preliminary data.</text>
</comment>